<feature type="domain" description="DUF7962" evidence="2">
    <location>
        <begin position="112"/>
        <end position="204"/>
    </location>
</feature>
<dbReference type="SUPFAM" id="SSF47616">
    <property type="entry name" value="GST C-terminal domain-like"/>
    <property type="match status" value="1"/>
</dbReference>
<dbReference type="GO" id="GO:0005737">
    <property type="term" value="C:cytoplasm"/>
    <property type="evidence" value="ECO:0007669"/>
    <property type="project" value="TreeGrafter"/>
</dbReference>
<dbReference type="Gene3D" id="3.40.30.110">
    <property type="match status" value="2"/>
</dbReference>
<keyword evidence="4" id="KW-1185">Reference proteome</keyword>
<dbReference type="InterPro" id="IPR036282">
    <property type="entry name" value="Glutathione-S-Trfase_C_sf"/>
</dbReference>
<sequence length="309" mass="34392">MTNQPIVTFDYEFSPYGQKIRSVLAGSNISFQRSDQPVVLPRPILEKLDITYRRIPVLAIGKDVYADSSLIIDEIQTRFNTLPTTPADKAYEQFGIEIFTSALNIIPVAALTPEFVKDRETIFPSLKNPDYASLRPSGLAEMRQKFNIIENEFLGNSSFVAGDKFGLADVHLGWAVGWSLEKIGLSQEPGFSRQDYPKIHKWLSSWPSPDFKDIGEEDVKELLLNSGFSAKDIGVDEKDYLGIKQGTEVTVENSDTKAGAHPQKGKLVGLDQRETVVELKNGLRVHFPRVRYVVKEAKAGGLASRFGLG</sequence>
<dbReference type="Gene3D" id="1.20.1050.10">
    <property type="match status" value="1"/>
</dbReference>
<reference evidence="3" key="1">
    <citation type="submission" date="2019-04" db="EMBL/GenBank/DDBJ databases">
        <title>Sequencing of skin fungus with MAO and IRED activity.</title>
        <authorList>
            <person name="Marsaioli A.J."/>
            <person name="Bonatto J.M.C."/>
            <person name="Reis Junior O."/>
        </authorList>
    </citation>
    <scope>NUCLEOTIDE SEQUENCE</scope>
    <source>
        <strain evidence="3">28M1</strain>
    </source>
</reference>
<dbReference type="PANTHER" id="PTHR11260">
    <property type="entry name" value="GLUTATHIONE S-TRANSFERASE, GST, SUPERFAMILY, GST DOMAIN CONTAINING"/>
    <property type="match status" value="1"/>
</dbReference>
<dbReference type="Proteomes" id="UP000758155">
    <property type="component" value="Unassembled WGS sequence"/>
</dbReference>
<evidence type="ECO:0000259" key="2">
    <source>
        <dbReference type="Pfam" id="PF25907"/>
    </source>
</evidence>
<dbReference type="InterPro" id="IPR058268">
    <property type="entry name" value="DUF7962"/>
</dbReference>
<dbReference type="SUPFAM" id="SSF52833">
    <property type="entry name" value="Thioredoxin-like"/>
    <property type="match status" value="1"/>
</dbReference>
<dbReference type="GO" id="GO:0006749">
    <property type="term" value="P:glutathione metabolic process"/>
    <property type="evidence" value="ECO:0007669"/>
    <property type="project" value="TreeGrafter"/>
</dbReference>
<dbReference type="OrthoDB" id="202840at2759"/>
<dbReference type="PANTHER" id="PTHR11260:SF676">
    <property type="entry name" value="GLUTATHIONE S-TRANSFERASE U8"/>
    <property type="match status" value="1"/>
</dbReference>
<dbReference type="InterPro" id="IPR036249">
    <property type="entry name" value="Thioredoxin-like_sf"/>
</dbReference>
<dbReference type="Pfam" id="PF25907">
    <property type="entry name" value="DUF7962"/>
    <property type="match status" value="1"/>
</dbReference>
<comment type="caution">
    <text evidence="3">The sequence shown here is derived from an EMBL/GenBank/DDBJ whole genome shotgun (WGS) entry which is preliminary data.</text>
</comment>
<dbReference type="EMBL" id="SWKV01000068">
    <property type="protein sequence ID" value="KAF3034394.1"/>
    <property type="molecule type" value="Genomic_DNA"/>
</dbReference>
<accession>A0A9P5BYA9</accession>
<feature type="domain" description="GST N-terminal" evidence="1">
    <location>
        <begin position="9"/>
        <end position="80"/>
    </location>
</feature>
<proteinExistence type="predicted"/>
<name>A0A9P5BYA9_9PLEO</name>
<dbReference type="InterPro" id="IPR045073">
    <property type="entry name" value="Omega/Tau-like"/>
</dbReference>
<dbReference type="Pfam" id="PF13417">
    <property type="entry name" value="GST_N_3"/>
    <property type="match status" value="1"/>
</dbReference>
<dbReference type="GO" id="GO:0004364">
    <property type="term" value="F:glutathione transferase activity"/>
    <property type="evidence" value="ECO:0007669"/>
    <property type="project" value="TreeGrafter"/>
</dbReference>
<evidence type="ECO:0008006" key="5">
    <source>
        <dbReference type="Google" id="ProtNLM"/>
    </source>
</evidence>
<gene>
    <name evidence="3" type="ORF">E8E12_003493</name>
</gene>
<evidence type="ECO:0000259" key="1">
    <source>
        <dbReference type="Pfam" id="PF13417"/>
    </source>
</evidence>
<protein>
    <recommendedName>
        <fullName evidence="5">GST N-terminal domain-containing protein</fullName>
    </recommendedName>
</protein>
<evidence type="ECO:0000313" key="3">
    <source>
        <dbReference type="EMBL" id="KAF3034394.1"/>
    </source>
</evidence>
<organism evidence="3 4">
    <name type="scientific">Didymella heteroderae</name>
    <dbReference type="NCBI Taxonomy" id="1769908"/>
    <lineage>
        <taxon>Eukaryota</taxon>
        <taxon>Fungi</taxon>
        <taxon>Dikarya</taxon>
        <taxon>Ascomycota</taxon>
        <taxon>Pezizomycotina</taxon>
        <taxon>Dothideomycetes</taxon>
        <taxon>Pleosporomycetidae</taxon>
        <taxon>Pleosporales</taxon>
        <taxon>Pleosporineae</taxon>
        <taxon>Didymellaceae</taxon>
        <taxon>Didymella</taxon>
    </lineage>
</organism>
<dbReference type="InterPro" id="IPR004045">
    <property type="entry name" value="Glutathione_S-Trfase_N"/>
</dbReference>
<evidence type="ECO:0000313" key="4">
    <source>
        <dbReference type="Proteomes" id="UP000758155"/>
    </source>
</evidence>
<dbReference type="AlphaFoldDB" id="A0A9P5BYA9"/>